<evidence type="ECO:0000256" key="2">
    <source>
        <dbReference type="SAM" id="Phobius"/>
    </source>
</evidence>
<feature type="signal peptide" evidence="3">
    <location>
        <begin position="1"/>
        <end position="23"/>
    </location>
</feature>
<evidence type="ECO:0000256" key="3">
    <source>
        <dbReference type="SAM" id="SignalP"/>
    </source>
</evidence>
<dbReference type="Proteomes" id="UP000243499">
    <property type="component" value="Chromosome 8"/>
</dbReference>
<keyword evidence="2" id="KW-1133">Transmembrane helix</keyword>
<name>A0A2T8I8U4_9POAL</name>
<proteinExistence type="predicted"/>
<feature type="region of interest" description="Disordered" evidence="1">
    <location>
        <begin position="25"/>
        <end position="56"/>
    </location>
</feature>
<keyword evidence="3" id="KW-0732">Signal</keyword>
<protein>
    <submittedName>
        <fullName evidence="4">Uncharacterized protein</fullName>
    </submittedName>
</protein>
<gene>
    <name evidence="4" type="ORF">PAHAL_8G132300</name>
</gene>
<keyword evidence="2" id="KW-0472">Membrane</keyword>
<accession>A0A2T8I8U4</accession>
<organism evidence="4">
    <name type="scientific">Panicum hallii</name>
    <dbReference type="NCBI Taxonomy" id="206008"/>
    <lineage>
        <taxon>Eukaryota</taxon>
        <taxon>Viridiplantae</taxon>
        <taxon>Streptophyta</taxon>
        <taxon>Embryophyta</taxon>
        <taxon>Tracheophyta</taxon>
        <taxon>Spermatophyta</taxon>
        <taxon>Magnoliopsida</taxon>
        <taxon>Liliopsida</taxon>
        <taxon>Poales</taxon>
        <taxon>Poaceae</taxon>
        <taxon>PACMAD clade</taxon>
        <taxon>Panicoideae</taxon>
        <taxon>Panicodae</taxon>
        <taxon>Paniceae</taxon>
        <taxon>Panicinae</taxon>
        <taxon>Panicum</taxon>
        <taxon>Panicum sect. Panicum</taxon>
    </lineage>
</organism>
<feature type="transmembrane region" description="Helical" evidence="2">
    <location>
        <begin position="62"/>
        <end position="80"/>
    </location>
</feature>
<keyword evidence="2" id="KW-0812">Transmembrane</keyword>
<evidence type="ECO:0000256" key="1">
    <source>
        <dbReference type="SAM" id="MobiDB-lite"/>
    </source>
</evidence>
<dbReference type="AlphaFoldDB" id="A0A2T8I8U4"/>
<feature type="chain" id="PRO_5015761542" evidence="3">
    <location>
        <begin position="24"/>
        <end position="85"/>
    </location>
</feature>
<dbReference type="Gramene" id="PVH34074">
    <property type="protein sequence ID" value="PVH34074"/>
    <property type="gene ID" value="PAHAL_8G132300"/>
</dbReference>
<reference evidence="4" key="1">
    <citation type="submission" date="2018-04" db="EMBL/GenBank/DDBJ databases">
        <title>WGS assembly of Panicum hallii.</title>
        <authorList>
            <person name="Lovell J."/>
            <person name="Jenkins J."/>
            <person name="Lowry D."/>
            <person name="Mamidi S."/>
            <person name="Sreedasyam A."/>
            <person name="Weng X."/>
            <person name="Barry K."/>
            <person name="Bonette J."/>
            <person name="Campitelli B."/>
            <person name="Daum C."/>
            <person name="Gordon S."/>
            <person name="Gould B."/>
            <person name="Lipzen A."/>
            <person name="Macqueen A."/>
            <person name="Palacio-Mejia J."/>
            <person name="Plott C."/>
            <person name="Shakirov E."/>
            <person name="Shu S."/>
            <person name="Yoshinaga Y."/>
            <person name="Zane M."/>
            <person name="Rokhsar D."/>
            <person name="Grimwood J."/>
            <person name="Schmutz J."/>
            <person name="Juenger T."/>
        </authorList>
    </citation>
    <scope>NUCLEOTIDE SEQUENCE [LARGE SCALE GENOMIC DNA]</scope>
    <source>
        <strain evidence="4">FIL2</strain>
    </source>
</reference>
<evidence type="ECO:0000313" key="4">
    <source>
        <dbReference type="EMBL" id="PVH34074.1"/>
    </source>
</evidence>
<sequence length="85" mass="9117">MALLHFASLVLFPWSPVCRKAEAGEIGEGGDATRPGMQGRRSESTGARGHQDARRSPVPRCISFVSGMLVLPCVVMFMLMPAKAS</sequence>
<dbReference type="EMBL" id="CM008053">
    <property type="protein sequence ID" value="PVH34074.1"/>
    <property type="molecule type" value="Genomic_DNA"/>
</dbReference>